<evidence type="ECO:0000313" key="2">
    <source>
        <dbReference type="EMBL" id="CAG9791756.1"/>
    </source>
</evidence>
<feature type="compositionally biased region" description="Polar residues" evidence="1">
    <location>
        <begin position="1"/>
        <end position="12"/>
    </location>
</feature>
<reference evidence="2" key="1">
    <citation type="submission" date="2021-12" db="EMBL/GenBank/DDBJ databases">
        <authorList>
            <person name="King R."/>
        </authorList>
    </citation>
    <scope>NUCLEOTIDE SEQUENCE</scope>
</reference>
<evidence type="ECO:0000256" key="1">
    <source>
        <dbReference type="SAM" id="MobiDB-lite"/>
    </source>
</evidence>
<feature type="compositionally biased region" description="Polar residues" evidence="1">
    <location>
        <begin position="19"/>
        <end position="32"/>
    </location>
</feature>
<name>A0A9N9WG91_9NEOP</name>
<reference evidence="2" key="2">
    <citation type="submission" date="2022-10" db="EMBL/GenBank/DDBJ databases">
        <authorList>
            <consortium name="ENA_rothamsted_submissions"/>
            <consortium name="culmorum"/>
            <person name="King R."/>
        </authorList>
    </citation>
    <scope>NUCLEOTIDE SEQUENCE</scope>
</reference>
<feature type="region of interest" description="Disordered" evidence="1">
    <location>
        <begin position="1"/>
        <end position="51"/>
    </location>
</feature>
<dbReference type="EMBL" id="OU893335">
    <property type="protein sequence ID" value="CAG9791756.1"/>
    <property type="molecule type" value="Genomic_DNA"/>
</dbReference>
<keyword evidence="3" id="KW-1185">Reference proteome</keyword>
<proteinExistence type="predicted"/>
<organism evidence="2 3">
    <name type="scientific">Diatraea saccharalis</name>
    <name type="common">sugarcane borer</name>
    <dbReference type="NCBI Taxonomy" id="40085"/>
    <lineage>
        <taxon>Eukaryota</taxon>
        <taxon>Metazoa</taxon>
        <taxon>Ecdysozoa</taxon>
        <taxon>Arthropoda</taxon>
        <taxon>Hexapoda</taxon>
        <taxon>Insecta</taxon>
        <taxon>Pterygota</taxon>
        <taxon>Neoptera</taxon>
        <taxon>Endopterygota</taxon>
        <taxon>Lepidoptera</taxon>
        <taxon>Glossata</taxon>
        <taxon>Ditrysia</taxon>
        <taxon>Pyraloidea</taxon>
        <taxon>Crambidae</taxon>
        <taxon>Crambinae</taxon>
        <taxon>Diatraea</taxon>
    </lineage>
</organism>
<dbReference type="OrthoDB" id="6624493at2759"/>
<gene>
    <name evidence="2" type="ORF">DIATSA_LOCUS9350</name>
</gene>
<dbReference type="Proteomes" id="UP001153714">
    <property type="component" value="Chromosome 4"/>
</dbReference>
<feature type="compositionally biased region" description="Polar residues" evidence="1">
    <location>
        <begin position="39"/>
        <end position="51"/>
    </location>
</feature>
<dbReference type="AlphaFoldDB" id="A0A9N9WG91"/>
<protein>
    <submittedName>
        <fullName evidence="2">Uncharacterized protein</fullName>
    </submittedName>
</protein>
<accession>A0A9N9WG91</accession>
<sequence length="179" mass="20605">MLSNKQGNQPQTYRHAFSVSKQSNKQGNQPQTYRHAFSVSKQSNKQGNQPQTYRHAFTVSKQSNKQGNQPQTHRHTISVSMQSNKPGNQPQIHRPAEFSLYPEKKENHKRITVARCEGQYIDYITKSPGILFDPVGTLRIVNDEFHIVVPVDVSPLEKHIENIHDVFNIIRSIRYNVMS</sequence>
<evidence type="ECO:0000313" key="3">
    <source>
        <dbReference type="Proteomes" id="UP001153714"/>
    </source>
</evidence>